<gene>
    <name evidence="6" type="ORF">EV207_103136</name>
</gene>
<comment type="similarity">
    <text evidence="1">Belongs to the bacterial solute-binding protein 8 family.</text>
</comment>
<feature type="signal peptide" evidence="4">
    <location>
        <begin position="1"/>
        <end position="18"/>
    </location>
</feature>
<dbReference type="SUPFAM" id="SSF53807">
    <property type="entry name" value="Helical backbone' metal receptor"/>
    <property type="match status" value="1"/>
</dbReference>
<dbReference type="AlphaFoldDB" id="A0A4R2P8I9"/>
<keyword evidence="7" id="KW-1185">Reference proteome</keyword>
<sequence length="325" mass="35304">MKKRLWLLPIFLIILVLAACGGQKTEGQSDKKAESQKHAEQSKQEFPVTVTDANGKKLTIKEKPKRIVSLIPSNTETAFALGLGKKIVGVSDYDNYPKAAASKEKVGGKDINIEKVVSLKPDLVLATASNAHNSSAGLKQLRQAGIEVLVVNDAASFADVYKSIHLIAKATGTGKKAKEIIDGMKEKVAEIKVKADKIPKQDRVKVWIEVSAPPNIFTAGSGTFMDEMLDIINAKNIAAEKKGWVKYSGESVVKANPDVIVLTYGYYVKGAVKQVYNRSGWSGVSAVKNKRVYNVESDLVSRSGPRLAEGLEKMAEAVYPDVFKK</sequence>
<dbReference type="NCBIfam" id="NF038402">
    <property type="entry name" value="TroA_like"/>
    <property type="match status" value="1"/>
</dbReference>
<dbReference type="PANTHER" id="PTHR30535">
    <property type="entry name" value="VITAMIN B12-BINDING PROTEIN"/>
    <property type="match status" value="1"/>
</dbReference>
<proteinExistence type="inferred from homology"/>
<evidence type="ECO:0000256" key="3">
    <source>
        <dbReference type="SAM" id="MobiDB-lite"/>
    </source>
</evidence>
<dbReference type="Gene3D" id="3.40.50.1980">
    <property type="entry name" value="Nitrogenase molybdenum iron protein domain"/>
    <property type="match status" value="2"/>
</dbReference>
<accession>A0A4R2P8I9</accession>
<evidence type="ECO:0000256" key="1">
    <source>
        <dbReference type="ARBA" id="ARBA00008814"/>
    </source>
</evidence>
<dbReference type="EMBL" id="SLXK01000003">
    <property type="protein sequence ID" value="TCP31252.1"/>
    <property type="molecule type" value="Genomic_DNA"/>
</dbReference>
<reference evidence="6 7" key="1">
    <citation type="submission" date="2019-03" db="EMBL/GenBank/DDBJ databases">
        <title>Genomic Encyclopedia of Type Strains, Phase IV (KMG-IV): sequencing the most valuable type-strain genomes for metagenomic binning, comparative biology and taxonomic classification.</title>
        <authorList>
            <person name="Goeker M."/>
        </authorList>
    </citation>
    <scope>NUCLEOTIDE SEQUENCE [LARGE SCALE GENOMIC DNA]</scope>
    <source>
        <strain evidence="6 7">DSM 19377</strain>
    </source>
</reference>
<dbReference type="PROSITE" id="PS51257">
    <property type="entry name" value="PROKAR_LIPOPROTEIN"/>
    <property type="match status" value="1"/>
</dbReference>
<dbReference type="Pfam" id="PF01497">
    <property type="entry name" value="Peripla_BP_2"/>
    <property type="match status" value="1"/>
</dbReference>
<organism evidence="6 7">
    <name type="scientific">Scopulibacillus darangshiensis</name>
    <dbReference type="NCBI Taxonomy" id="442528"/>
    <lineage>
        <taxon>Bacteria</taxon>
        <taxon>Bacillati</taxon>
        <taxon>Bacillota</taxon>
        <taxon>Bacilli</taxon>
        <taxon>Bacillales</taxon>
        <taxon>Sporolactobacillaceae</taxon>
        <taxon>Scopulibacillus</taxon>
    </lineage>
</organism>
<evidence type="ECO:0000259" key="5">
    <source>
        <dbReference type="PROSITE" id="PS50983"/>
    </source>
</evidence>
<dbReference type="Proteomes" id="UP000295416">
    <property type="component" value="Unassembled WGS sequence"/>
</dbReference>
<feature type="region of interest" description="Disordered" evidence="3">
    <location>
        <begin position="26"/>
        <end position="46"/>
    </location>
</feature>
<feature type="chain" id="PRO_5038645069" evidence="4">
    <location>
        <begin position="19"/>
        <end position="325"/>
    </location>
</feature>
<dbReference type="InterPro" id="IPR002491">
    <property type="entry name" value="ABC_transptr_periplasmic_BD"/>
</dbReference>
<dbReference type="RefSeq" id="WP_207902911.1">
    <property type="nucleotide sequence ID" value="NZ_SLXK01000003.1"/>
</dbReference>
<dbReference type="CDD" id="cd01143">
    <property type="entry name" value="YvrC"/>
    <property type="match status" value="1"/>
</dbReference>
<evidence type="ECO:0000256" key="4">
    <source>
        <dbReference type="SAM" id="SignalP"/>
    </source>
</evidence>
<evidence type="ECO:0000313" key="6">
    <source>
        <dbReference type="EMBL" id="TCP31252.1"/>
    </source>
</evidence>
<feature type="domain" description="Fe/B12 periplasmic-binding" evidence="5">
    <location>
        <begin position="66"/>
        <end position="322"/>
    </location>
</feature>
<protein>
    <submittedName>
        <fullName evidence="6">Iron complex transport system substrate-binding protein</fullName>
    </submittedName>
</protein>
<dbReference type="InterPro" id="IPR054828">
    <property type="entry name" value="Vit_B12_bind_prot"/>
</dbReference>
<dbReference type="FunFam" id="3.40.50.1980:FF:000035">
    <property type="entry name" value="Iron ABC transporter substrate-binding protein"/>
    <property type="match status" value="1"/>
</dbReference>
<dbReference type="PROSITE" id="PS50983">
    <property type="entry name" value="FE_B12_PBP"/>
    <property type="match status" value="1"/>
</dbReference>
<evidence type="ECO:0000256" key="2">
    <source>
        <dbReference type="ARBA" id="ARBA00022729"/>
    </source>
</evidence>
<keyword evidence="2 4" id="KW-0732">Signal</keyword>
<evidence type="ECO:0000313" key="7">
    <source>
        <dbReference type="Proteomes" id="UP000295416"/>
    </source>
</evidence>
<dbReference type="InterPro" id="IPR050902">
    <property type="entry name" value="ABC_Transporter_SBP"/>
</dbReference>
<feature type="compositionally biased region" description="Basic and acidic residues" evidence="3">
    <location>
        <begin position="27"/>
        <end position="43"/>
    </location>
</feature>
<dbReference type="GO" id="GO:0071281">
    <property type="term" value="P:cellular response to iron ion"/>
    <property type="evidence" value="ECO:0007669"/>
    <property type="project" value="TreeGrafter"/>
</dbReference>
<name>A0A4R2P8I9_9BACL</name>
<comment type="caution">
    <text evidence="6">The sequence shown here is derived from an EMBL/GenBank/DDBJ whole genome shotgun (WGS) entry which is preliminary data.</text>
</comment>
<dbReference type="PANTHER" id="PTHR30535:SF34">
    <property type="entry name" value="MOLYBDATE-BINDING PROTEIN MOLA"/>
    <property type="match status" value="1"/>
</dbReference>